<sequence>MTTLAIVVSLVGQAWAENANGERRALEVGDQLAVDETLIMAEGARIDLDFGDNQQLTFLGEQQVTAEERGALIEQTEGLAPIESSEQPAAPSPAASGQGTSSEGHSFVQLVRIGEIIEADGYTPVTVARIQEVLRPLGLSLPQREFVRSSERDGTRYDEQNYPESGSKLAKLSISIDAISGDDIVDATESGQAITLTGKVGGGVSPGDTVVVTVNGQLYSTTVNADGKTWQVDVPGSELAKDNKVHATVNSVEPNGTPVSESTERPYLADDITPSVNVELEPGSGPNGDYNSSDLNDGKVSGTITFNPNNTFPGDKVTATDKDGNPVFDANGDPVTDYVLTQNDIDNGIVVDVSVAPGQTYVELNVDVTDPAGNTSTGFDKNPKDDITPTADVELEPGSGPNGEYNDGDTKDGKVTGTVTFDPGTTEPGDTVKITDKDGKVIIERPVTQDDIDNGIQVDVPVTEGQTDVELNVKLTDPSGNTSSTGDSNLIDNVTPGLVVELEPGSGPNGEYNDGDTNDGKVEGTITFDPNTSVPGDKITVTDKDGNPILDSNGDPITDYEITQGDIDNGIIVEVPVDPGQTDVELNVDITDPAGNTSTGSDNKVVDNTTPGATATLEPGSGSNGEYNDDDTKDGKVTGTVTFDPDTSVGDTVKIIDKDGNVIIERPVTQGDIDNGITVDIPVADGQTNVEMNVKVTDPAGNTSTTDDSKTVDNLTPGVTVELEPGSGTNGKYDAGDFSSGKIEGEITFDPATTSPGDKITATDKDGNPILDSNGDPVTDYEITQGDIDNGIKVELPVNPTDAEVELNVKIEDPAGNTSTASDSNPADGVVVTAELTVSATNVDEGAATDLQYSVTLKDTNGDPVVANNDITVNTTVGTITISAGNSAGTLDIPVQGDDVYLDGETITGQITNIVENGLGGTAIFENLTFDNTPVQTTVNDTTDTVTAKLTVSETAVDEGEVNNLIYTVTLEDAANNPVTANNDVTVTTSLGTITIKAGDSFGVLVVPVQGGDVYIDGETVTNAITNVVEANAGALGAFENLTFDGTAVDTVVSDTIDTTTATLSSLGSGDEDNGSITYTISLDNAPQGAQAFDLELSNGQTATIIVAAGANTGSVTFGWGSGLVAGAVQLAGYPDSDVHLEPDDVLSVDSITASGTGGNFEDLVVADNSTDLTISDSIDTSTATLTSADSGDEDNGSVTYTVNLDHATEGDQDFTVALSNGQSATIQVAAGATSGSVTLGWGTGLTGTAIGLNGYPSSDVYQEPDFVLEVDSVTASGTGGNFESLVVVDNSTDLTISDSIDTTTATLTSVGSGDEDNGSITYTVDLSNAPQANQLFSITLSNGQTANISVAAGNTSGSITFGWGAGVAAGTQPLAGYPDSDAYLEPDFDLTVTDFVALSHGGNFEDLAVVDNSTELTIADSIDITTATLTSVGNGDEDSGAITYTVNLDNPAQAAQDFTINLSNGQTETITVSAGATTGSVTFGWGSGLTGSAVALSGYPGSDVYIEPDFVLGVNSITASGNSGNFEDLTVVDNSTDLTIADIIDTTTVSLGNVTVDEGDDITITATVDHQPQDTDLVLTLGNGQTITIAVGDTMGSVTFANPKADTPYADGEVQEYSITGAIGGNYESLDISDKAVVTVKDTVDTTTVTLNGSTVVEGGDITISATVDHAPEGSDLVLTLSNGEQITIVAGTTTSSVTFANPNSDDTYLDGETLEYTIKAHTGGNYESLDTAAKSTVTVEDTTDAVTARMTVSETAVDEGEASNLVYTVTLEDVASNAVTANNDVTVTTSLGTITIKAGDSFGVLAVPVQGDDVYIDAETISNAISAVVEVDAGTAGAFENLTFDGTAVDTLVSDTTDTVTATLSVSEAFVTEGAADLVYTVTLEDANGNAVVSNSTITVATTLGNITVAAGSSTGTLYIAVQSDDVYIDGETVTNAITGVTEAGAGAAGAFENLAFDSTAVNTVVSDTIDPVYAQISVDESAVLEGGTLTYTVNLVDKIGDPVTVAAGKNVTINLDWTGTAGAADVDSLPASIAIGVGNSSTSFNVVTNSDGIAELSESLTVIIDSVQDNDGIDRGFEKLQVDSGNNSATSNILDAPTIIAVDGNGAATGHITVFEKGLSDATDNSETAYGILRVAAPTGLESIEIAGTTISLADLQALPQTITIAGHGELTLTSFTASATANGVDAAWDIDYSYELTNAQVHAHGAGKNELPKDIALGVTADGIGGSGSITGAASNLGVLVIDDVPAVNTTGNALADIQVTESAIGTPASANLANAFTHTFGTDGAAASASLVYGLVVNSAVSGLKDTATGKAIELQLDGNVIKGTLEGTADVAFTIKVNASTGEITLEQTRPLLHGDTATASDLATIANGSISLTATVTDGDGDTAVDSVVIGDRFSFQDDGPAVNVITSGVTLDEANLPAGSEGDASKTISDIVRFGIDFGADAAGDVRFTDTGANSTIERLKALGLKSGVVLEFDLSSDGHTIIAYRGSGRAEADKIFTVSIVDVPSNPGYQFTLNGALDHVNKYGDVLSALDIPFEGVLVTDRDGDSAETRFTVSVVDDNPSTTTPKNVVVDEDSTRAANPENTFNTNADATSSNTTIGDGSDGTVKPEHGIATVNSDGTISYVPKANYSGEDTFTYTTKTDNDEKTYTVVVTVTPQSDTPDIPHASGAVDENVPAVTLKTNEDTSVALGLKIPVVTDNNDQNGAGTIGDDPERLGAITLTPSAVGSGDSAPSGTVLTKGDGTPLTVSGDGSYIIVIVKTSGDTDADTDLHLSTGLPTTNVNYLTQSEYEAIEARPADDRHENFDVTVSVDSYEVDNTGKPLADTDVVGTNGANNTQTITVDVQAVTDVPEINLTAPADPENAGAVSLSVTAATVSTNGKIIAAINEQSDDPSVSNTVLNLQNVLGETFKDDDGSESFGYEITGLPEGTVVTINGKSYTANPAGGIAMPESDYLSTKDDGNPGFTITPPEDYSNSLPITATIKLIIKDTDDDSSGGIGTESVSVDLELRVYAKPDNVSLDNPEAAPEDTQVAFLSKLMLGDTDGSETISKVRITDLPNEGSTGPDTWTLFDHTGNPVTVPSGGNAASGGLELVVGEGTGEYTLSQIKQFTIKPPAHSSLDGTMKVYVTTEEAGANTQSGNPEAKEWEHELIIEVTPVAEVIGAGPVGDTDSNGTPDLAMNGSHVYKTPGAEDEWLTLGTDTVSNPTFALSEGWANEDGKGSNPKGTGVIGGTGSEDTFAVFTPFQVKNNNIQANVTGGELDGSSFQYVDGSGTLQTVVFNGEPVKIPVEYLDSVKFKGPENYSGVVKIKVQAGTIDYDEDDDTATDMAVSGESWLTNIILTPEADQVTLSVDARVATDEDVPVELKIMPSSSDKGETFNVTIKDIPDGATITYTHKGTEYTISENFDGSGIDGLSVTAGAGSFEVTINDFDAGNQPVLTPPKDSNQTINLKVEAQSVDVLNYIDETGQPQSITSTADSSLTQELDINISVKGVPDEPEFVAETNKVYDENALDGAVTEPNTIPLSDFVTALESGETSADGSETVTLRISNLPEGFTLIGAGSSLGGEGETRLWVISETELAKVKIQTPTNFSGTVEFTAQPVVTENDNDSETFFTPKNISFQVTPTPEATLSISSDVKEDTISKVDFSAVHQNGDTDEFISAIKIAVVPGVTLYSDAAGVTELTPVGGFYEFSGKAAVESIYVKTGPNFSGTQAIGVEYKVTDTSSDNTLITESVWQSASHDLIVKAVTDDIEASVNDVTGVVGAGDSFSYDNSSQTATINGSGAVRVKVDLSQQADVAAGNAKDIDGSEQLTHLVVNGVPDGVSVENAVQVGPGQWLVSTNKAFTNETLTQDIIFQVTGNASTANSPITITGYSKDTGAETYKRADISINLDVVQTGTGTGVALPEVSLTPEPTDQTEDNAFALATQVSGGLSGGNQNEYQLTVTLRSKPGDGVEFKDASGSQLARTEVLENGENIVLWTHTATVGAGDNANTTLEGLLNDIQVHAPEHTNNNNLPGGLPLDITVAAHAQGMSKQAQVTQTVDIIPVTDPTTVTVQAEPVGEGEDVSLNISLSNEADAGSSKIEGGKIVIELGNGLAGQLLDASGDPITPVSGNQYEIALKPDGQPPELIFRPDSGQPFQTGSLTVDAWIAHKEDGAANTEISQGSGMLEIKPTNSGFIGTITAEGSEQTQEQSVETPTELIFSDAGLKDPDEMIDSAFIKGLPPGFTVLFGSDASNAGLANNAGKDSNGNNIWSIPVADGAQGLPGYIAVLPPKNWSGSLNGLTITVMSGEAGLDSTGSDLSFDLEVRPIADGLELNPTLSFGEAGDIIKLNLNAAMKDPAVSDAGDAGQPGYAEDGHRELTTVELTGFPDGEKTLFYAKGVELDASRISFSDNTHTITGLTQDELGNLGFKQLGTNGPKDIGVKAWTEEILVSDGSSGGSVSASTTGIAKINVSDKLPTTGDDNLLWTGDLVDGRGGNDTIQLRFGEDLSGANGDFAKLKNIEILDMTSSGSNQIGESGAGLSIQDVLDITDSRNALKIDGDGDDSVFLQNSEWTKAGNNGNGYLVYTDIASGASLSISDQITSITMVD</sequence>
<feature type="region of interest" description="Disordered" evidence="1">
    <location>
        <begin position="2586"/>
        <end position="2613"/>
    </location>
</feature>
<feature type="domain" description="LapA adhesin" evidence="3">
    <location>
        <begin position="1180"/>
        <end position="1299"/>
    </location>
</feature>
<feature type="compositionally biased region" description="Polar residues" evidence="1">
    <location>
        <begin position="594"/>
        <end position="613"/>
    </location>
</feature>
<dbReference type="InterPro" id="IPR038081">
    <property type="entry name" value="CalX-like_sf"/>
</dbReference>
<evidence type="ECO:0000259" key="3">
    <source>
        <dbReference type="Pfam" id="PF20579"/>
    </source>
</evidence>
<evidence type="ECO:0000313" key="5">
    <source>
        <dbReference type="Proteomes" id="UP001267407"/>
    </source>
</evidence>
<feature type="domain" description="LapA adhesin" evidence="3">
    <location>
        <begin position="1750"/>
        <end position="1858"/>
    </location>
</feature>
<feature type="region of interest" description="Disordered" evidence="1">
    <location>
        <begin position="748"/>
        <end position="777"/>
    </location>
</feature>
<evidence type="ECO:0000313" key="4">
    <source>
        <dbReference type="EMBL" id="MDS1309642.1"/>
    </source>
</evidence>
<dbReference type="Pfam" id="PF20579">
    <property type="entry name" value="LapA"/>
    <property type="match status" value="10"/>
</dbReference>
<dbReference type="InterPro" id="IPR043824">
    <property type="entry name" value="DUF5801"/>
</dbReference>
<feature type="domain" description="DUF5801" evidence="2">
    <location>
        <begin position="2262"/>
        <end position="2398"/>
    </location>
</feature>
<dbReference type="InterPro" id="IPR049826">
    <property type="entry name" value="Ig-like_ice"/>
</dbReference>
<feature type="region of interest" description="Disordered" evidence="1">
    <location>
        <begin position="528"/>
        <end position="556"/>
    </location>
</feature>
<comment type="caution">
    <text evidence="4">The sequence shown here is derived from an EMBL/GenBank/DDBJ whole genome shotgun (WGS) entry which is preliminary data.</text>
</comment>
<dbReference type="InterPro" id="IPR046779">
    <property type="entry name" value="LapA_adhesin_dom"/>
</dbReference>
<keyword evidence="5" id="KW-1185">Reference proteome</keyword>
<organism evidence="4 5">
    <name type="scientific">Marinobacter xiaoshiensis</name>
    <dbReference type="NCBI Taxonomy" id="3073652"/>
    <lineage>
        <taxon>Bacteria</taxon>
        <taxon>Pseudomonadati</taxon>
        <taxon>Pseudomonadota</taxon>
        <taxon>Gammaproteobacteria</taxon>
        <taxon>Pseudomonadales</taxon>
        <taxon>Marinobacteraceae</taxon>
        <taxon>Marinobacter</taxon>
    </lineage>
</organism>
<dbReference type="RefSeq" id="WP_310965852.1">
    <property type="nucleotide sequence ID" value="NZ_JAVMBO010000007.1"/>
</dbReference>
<feature type="region of interest" description="Disordered" evidence="1">
    <location>
        <begin position="372"/>
        <end position="433"/>
    </location>
</feature>
<dbReference type="Pfam" id="PF17963">
    <property type="entry name" value="Big_9"/>
    <property type="match status" value="1"/>
</dbReference>
<feature type="domain" description="LapA adhesin" evidence="3">
    <location>
        <begin position="944"/>
        <end position="1056"/>
    </location>
</feature>
<dbReference type="EMBL" id="JAVMBO010000007">
    <property type="protein sequence ID" value="MDS1309642.1"/>
    <property type="molecule type" value="Genomic_DNA"/>
</dbReference>
<feature type="domain" description="LapA adhesin" evidence="3">
    <location>
        <begin position="1546"/>
        <end position="1644"/>
    </location>
</feature>
<accession>A0ABU2HF35</accession>
<dbReference type="Proteomes" id="UP001267407">
    <property type="component" value="Unassembled WGS sequence"/>
</dbReference>
<dbReference type="InterPro" id="IPR013783">
    <property type="entry name" value="Ig-like_fold"/>
</dbReference>
<feature type="compositionally biased region" description="Low complexity" evidence="1">
    <location>
        <begin position="2591"/>
        <end position="2605"/>
    </location>
</feature>
<gene>
    <name evidence="4" type="ORF">RKA07_05890</name>
</gene>
<name>A0ABU2HF35_9GAMM</name>
<feature type="region of interest" description="Disordered" evidence="1">
    <location>
        <begin position="697"/>
        <end position="733"/>
    </location>
</feature>
<proteinExistence type="predicted"/>
<feature type="domain" description="LapA adhesin" evidence="3">
    <location>
        <begin position="833"/>
        <end position="942"/>
    </location>
</feature>
<feature type="domain" description="LapA adhesin" evidence="3">
    <location>
        <begin position="1302"/>
        <end position="1421"/>
    </location>
</feature>
<protein>
    <submittedName>
        <fullName evidence="4">DUF5801 repeats-in-toxin domain-containing protein</fullName>
    </submittedName>
</protein>
<reference evidence="4" key="1">
    <citation type="submission" date="2023-09" db="EMBL/GenBank/DDBJ databases">
        <title>Marinobacter sediminicola sp. nov. and Marinobacter maritimum sp. nov., isolated from marine sediment.</title>
        <authorList>
            <person name="An J."/>
        </authorList>
    </citation>
    <scope>NUCLEOTIDE SEQUENCE</scope>
    <source>
        <strain evidence="4">F60267</strain>
    </source>
</reference>
<dbReference type="SUPFAM" id="SSF141072">
    <property type="entry name" value="CalX-like"/>
    <property type="match status" value="1"/>
</dbReference>
<evidence type="ECO:0000259" key="2">
    <source>
        <dbReference type="Pfam" id="PF19116"/>
    </source>
</evidence>
<feature type="region of interest" description="Disordered" evidence="1">
    <location>
        <begin position="592"/>
        <end position="634"/>
    </location>
</feature>
<feature type="domain" description="LapA adhesin" evidence="3">
    <location>
        <begin position="1424"/>
        <end position="1543"/>
    </location>
</feature>
<dbReference type="NCBIfam" id="NF033510">
    <property type="entry name" value="Ca_tandemer"/>
    <property type="match status" value="1"/>
</dbReference>
<feature type="region of interest" description="Disordered" evidence="1">
    <location>
        <begin position="82"/>
        <end position="103"/>
    </location>
</feature>
<evidence type="ECO:0000256" key="1">
    <source>
        <dbReference type="SAM" id="MobiDB-lite"/>
    </source>
</evidence>
<feature type="compositionally biased region" description="Low complexity" evidence="1">
    <location>
        <begin position="82"/>
        <end position="102"/>
    </location>
</feature>
<feature type="domain" description="LapA adhesin" evidence="3">
    <location>
        <begin position="1646"/>
        <end position="1744"/>
    </location>
</feature>
<feature type="domain" description="LapA adhesin" evidence="3">
    <location>
        <begin position="1058"/>
        <end position="1177"/>
    </location>
</feature>
<dbReference type="Pfam" id="PF19116">
    <property type="entry name" value="DUF5801"/>
    <property type="match status" value="1"/>
</dbReference>
<feature type="domain" description="LapA adhesin" evidence="3">
    <location>
        <begin position="1860"/>
        <end position="1971"/>
    </location>
</feature>
<dbReference type="NCBIfam" id="NF012196">
    <property type="entry name" value="Ig_like_ice"/>
    <property type="match status" value="1"/>
</dbReference>
<dbReference type="Gene3D" id="2.60.40.10">
    <property type="entry name" value="Immunoglobulins"/>
    <property type="match status" value="1"/>
</dbReference>